<evidence type="ECO:0000313" key="2">
    <source>
        <dbReference type="Proteomes" id="UP000634476"/>
    </source>
</evidence>
<gene>
    <name evidence="1" type="ORF">Pta02_21780</name>
</gene>
<reference evidence="1" key="1">
    <citation type="submission" date="2021-01" db="EMBL/GenBank/DDBJ databases">
        <title>Whole genome shotgun sequence of Planobispora takensis NBRC 109077.</title>
        <authorList>
            <person name="Komaki H."/>
            <person name="Tamura T."/>
        </authorList>
    </citation>
    <scope>NUCLEOTIDE SEQUENCE</scope>
    <source>
        <strain evidence="1">NBRC 109077</strain>
    </source>
</reference>
<accession>A0A8J3SVM1</accession>
<protein>
    <submittedName>
        <fullName evidence="1">Uncharacterized protein</fullName>
    </submittedName>
</protein>
<keyword evidence="2" id="KW-1185">Reference proteome</keyword>
<organism evidence="1 2">
    <name type="scientific">Planobispora takensis</name>
    <dbReference type="NCBI Taxonomy" id="1367882"/>
    <lineage>
        <taxon>Bacteria</taxon>
        <taxon>Bacillati</taxon>
        <taxon>Actinomycetota</taxon>
        <taxon>Actinomycetes</taxon>
        <taxon>Streptosporangiales</taxon>
        <taxon>Streptosporangiaceae</taxon>
        <taxon>Planobispora</taxon>
    </lineage>
</organism>
<evidence type="ECO:0000313" key="1">
    <source>
        <dbReference type="EMBL" id="GII00170.1"/>
    </source>
</evidence>
<sequence>MVMLPSPLPPPDPAVALSLPPPPQPAIVMATAPVSSSTDIFFNTVGGSFLYVSANIHGGTVAPCLFLYGYRRAGEVLALTLNSGETTNRSRDCA</sequence>
<comment type="caution">
    <text evidence="1">The sequence shown here is derived from an EMBL/GenBank/DDBJ whole genome shotgun (WGS) entry which is preliminary data.</text>
</comment>
<name>A0A8J3SVM1_9ACTN</name>
<dbReference type="AlphaFoldDB" id="A0A8J3SVM1"/>
<dbReference type="EMBL" id="BOOK01000014">
    <property type="protein sequence ID" value="GII00170.1"/>
    <property type="molecule type" value="Genomic_DNA"/>
</dbReference>
<proteinExistence type="predicted"/>
<dbReference type="Proteomes" id="UP000634476">
    <property type="component" value="Unassembled WGS sequence"/>
</dbReference>